<dbReference type="Proteomes" id="UP000020681">
    <property type="component" value="Unassembled WGS sequence"/>
</dbReference>
<feature type="compositionally biased region" description="Basic residues" evidence="1">
    <location>
        <begin position="68"/>
        <end position="81"/>
    </location>
</feature>
<name>A0ABP3AF94_MYCUL</name>
<feature type="region of interest" description="Disordered" evidence="1">
    <location>
        <begin position="1"/>
        <end position="81"/>
    </location>
</feature>
<keyword evidence="3" id="KW-1185">Reference proteome</keyword>
<feature type="compositionally biased region" description="Acidic residues" evidence="1">
    <location>
        <begin position="1"/>
        <end position="29"/>
    </location>
</feature>
<comment type="caution">
    <text evidence="2">The sequence shown here is derived from an EMBL/GenBank/DDBJ whole genome shotgun (WGS) entry which is preliminary data.</text>
</comment>
<evidence type="ECO:0000256" key="1">
    <source>
        <dbReference type="SAM" id="MobiDB-lite"/>
    </source>
</evidence>
<gene>
    <name evidence="2" type="ORF">I551_5317</name>
</gene>
<feature type="compositionally biased region" description="Low complexity" evidence="1">
    <location>
        <begin position="30"/>
        <end position="44"/>
    </location>
</feature>
<dbReference type="EMBL" id="JAOL01000146">
    <property type="protein sequence ID" value="EUA88244.1"/>
    <property type="molecule type" value="Genomic_DNA"/>
</dbReference>
<accession>A0ABP3AF94</accession>
<organism evidence="2 3">
    <name type="scientific">Mycobacterium ulcerans str. Harvey</name>
    <dbReference type="NCBI Taxonomy" id="1299332"/>
    <lineage>
        <taxon>Bacteria</taxon>
        <taxon>Bacillati</taxon>
        <taxon>Actinomycetota</taxon>
        <taxon>Actinomycetes</taxon>
        <taxon>Mycobacteriales</taxon>
        <taxon>Mycobacteriaceae</taxon>
        <taxon>Mycobacterium</taxon>
        <taxon>Mycobacterium ulcerans group</taxon>
    </lineage>
</organism>
<evidence type="ECO:0000313" key="2">
    <source>
        <dbReference type="EMBL" id="EUA88244.1"/>
    </source>
</evidence>
<sequence length="81" mass="8432">MDDLEDEDEAASDEAEGDDDSDEGDDAEYGDGAKAPAAAAPGTASDEEEIAEPSEKDKASGTSSGTRTSRRHCARRARTPN</sequence>
<evidence type="ECO:0000313" key="3">
    <source>
        <dbReference type="Proteomes" id="UP000020681"/>
    </source>
</evidence>
<reference evidence="2 3" key="1">
    <citation type="submission" date="2014-01" db="EMBL/GenBank/DDBJ databases">
        <authorList>
            <person name="Dobos K."/>
            <person name="Lenaerts A."/>
            <person name="Ordway D."/>
            <person name="DeGroote M.A."/>
            <person name="Parker T."/>
            <person name="Sizemore C."/>
            <person name="Tallon L.J."/>
            <person name="Sadzewicz L.K."/>
            <person name="Sengamalay N."/>
            <person name="Fraser C.M."/>
            <person name="Hine E."/>
            <person name="Shefchek K.A."/>
            <person name="Das S.P."/>
            <person name="Tettelin H."/>
        </authorList>
    </citation>
    <scope>NUCLEOTIDE SEQUENCE [LARGE SCALE GENOMIC DNA]</scope>
    <source>
        <strain evidence="2 3">Harvey</strain>
    </source>
</reference>
<protein>
    <submittedName>
        <fullName evidence="2">Uncharacterized protein</fullName>
    </submittedName>
</protein>
<proteinExistence type="predicted"/>